<dbReference type="GO" id="GO:0048471">
    <property type="term" value="C:perinuclear region of cytoplasm"/>
    <property type="evidence" value="ECO:0007669"/>
    <property type="project" value="Ensembl"/>
</dbReference>
<keyword evidence="2 4" id="KW-0175">Coiled coil</keyword>
<feature type="coiled-coil region" evidence="4">
    <location>
        <begin position="182"/>
        <end position="234"/>
    </location>
</feature>
<evidence type="ECO:0000256" key="2">
    <source>
        <dbReference type="ARBA" id="ARBA00023054"/>
    </source>
</evidence>
<dbReference type="InterPro" id="IPR025252">
    <property type="entry name" value="DUF4200"/>
</dbReference>
<dbReference type="GO" id="GO:0007098">
    <property type="term" value="P:centrosome cycle"/>
    <property type="evidence" value="ECO:0007669"/>
    <property type="project" value="Ensembl"/>
</dbReference>
<comment type="subcellular location">
    <subcellularLocation>
        <location evidence="1">Cell projection</location>
        <location evidence="1">Cilium</location>
    </subcellularLocation>
</comment>
<dbReference type="GO" id="GO:0002177">
    <property type="term" value="C:manchette"/>
    <property type="evidence" value="ECO:0007669"/>
    <property type="project" value="Ensembl"/>
</dbReference>
<reference evidence="7 8" key="1">
    <citation type="submission" date="2025-04" db="UniProtKB">
        <authorList>
            <consortium name="RefSeq"/>
        </authorList>
    </citation>
    <scope>IDENTIFICATION</scope>
</reference>
<keyword evidence="3" id="KW-0969">Cilium</keyword>
<proteinExistence type="predicted"/>
<dbReference type="GeneID" id="101570169"/>
<dbReference type="OMA" id="CADKKRV"/>
<dbReference type="GeneTree" id="ENSGT00940000153110"/>
<dbReference type="GO" id="GO:0120212">
    <property type="term" value="C:sperm head-tail coupling apparatus"/>
    <property type="evidence" value="ECO:0007669"/>
    <property type="project" value="Ensembl"/>
</dbReference>
<evidence type="ECO:0000256" key="4">
    <source>
        <dbReference type="SAM" id="Coils"/>
    </source>
</evidence>
<evidence type="ECO:0000313" key="6">
    <source>
        <dbReference type="Proteomes" id="UP000515203"/>
    </source>
</evidence>
<dbReference type="Proteomes" id="UP000515203">
    <property type="component" value="Unplaced"/>
</dbReference>
<dbReference type="CTD" id="146849"/>
<dbReference type="GO" id="GO:0005813">
    <property type="term" value="C:centrosome"/>
    <property type="evidence" value="ECO:0007669"/>
    <property type="project" value="Ensembl"/>
</dbReference>
<dbReference type="Pfam" id="PF13863">
    <property type="entry name" value="DUF4200"/>
    <property type="match status" value="1"/>
</dbReference>
<sequence>MSLGIMEEEDLVEYFRLQYGERLLQLLQKFPTVDEQSESPSIRLLEKKKEAVVMHQALEEKKETFKRRMEALKLRWEELGIKEEQLKAHIQKFEQFIQENDQKRIRALKKANKERELKRHHLRELANAKQDMAALRLEHQRLNTKLQDYSIFNKYLEKVVENSEFEEIHEVIGRYKTLVSMHQDLMQSAQEGQEKIERAKARLARYMEEKDDEILQHNNELARLQMRFDRARSDVIVWESRWAHIQNTAAKKTLLLGTIKMATLNLFQIVSKQLKEASQVSVEDTHKQLDMIQQFIQDLSDIWTEVKKKDQPQVRV</sequence>
<protein>
    <submittedName>
        <fullName evidence="7 8">Coiled-coil domain-containing protein 42</fullName>
    </submittedName>
</protein>
<feature type="domain" description="DUF4200" evidence="5">
    <location>
        <begin position="44"/>
        <end position="161"/>
    </location>
</feature>
<dbReference type="PANTHER" id="PTHR21683">
    <property type="entry name" value="COILED-COIL DOMAIN-CONTAINING PROTEIN 42 LIKE-2-LIKE-RELATED"/>
    <property type="match status" value="1"/>
</dbReference>
<dbReference type="GO" id="GO:0060271">
    <property type="term" value="P:cilium assembly"/>
    <property type="evidence" value="ECO:0007669"/>
    <property type="project" value="Ensembl"/>
</dbReference>
<evidence type="ECO:0000313" key="7">
    <source>
        <dbReference type="RefSeq" id="XP_004638518.1"/>
    </source>
</evidence>
<evidence type="ECO:0000313" key="8">
    <source>
        <dbReference type="RefSeq" id="XP_023579150.1"/>
    </source>
</evidence>
<evidence type="ECO:0000259" key="5">
    <source>
        <dbReference type="Pfam" id="PF13863"/>
    </source>
</evidence>
<keyword evidence="3" id="KW-0966">Cell projection</keyword>
<dbReference type="PANTHER" id="PTHR21683:SF8">
    <property type="entry name" value="COILED-COIL DOMAIN-CONTAINING PROTEIN 42"/>
    <property type="match status" value="1"/>
</dbReference>
<dbReference type="OrthoDB" id="2134857at2759"/>
<name>A0A6P3FIW6_OCTDE</name>
<dbReference type="AlphaFoldDB" id="A0A6P3FIW6"/>
<evidence type="ECO:0000256" key="3">
    <source>
        <dbReference type="ARBA" id="ARBA00023069"/>
    </source>
</evidence>
<dbReference type="GO" id="GO:0001675">
    <property type="term" value="P:acrosome assembly"/>
    <property type="evidence" value="ECO:0007669"/>
    <property type="project" value="Ensembl"/>
</dbReference>
<dbReference type="RefSeq" id="XP_004638518.1">
    <property type="nucleotide sequence ID" value="XM_004638461.2"/>
</dbReference>
<keyword evidence="6" id="KW-1185">Reference proteome</keyword>
<organism evidence="6 7">
    <name type="scientific">Octodon degus</name>
    <name type="common">Degu</name>
    <name type="synonym">Sciurus degus</name>
    <dbReference type="NCBI Taxonomy" id="10160"/>
    <lineage>
        <taxon>Eukaryota</taxon>
        <taxon>Metazoa</taxon>
        <taxon>Chordata</taxon>
        <taxon>Craniata</taxon>
        <taxon>Vertebrata</taxon>
        <taxon>Euteleostomi</taxon>
        <taxon>Mammalia</taxon>
        <taxon>Eutheria</taxon>
        <taxon>Euarchontoglires</taxon>
        <taxon>Glires</taxon>
        <taxon>Rodentia</taxon>
        <taxon>Hystricomorpha</taxon>
        <taxon>Octodontidae</taxon>
        <taxon>Octodon</taxon>
    </lineage>
</organism>
<dbReference type="RefSeq" id="XP_023579150.1">
    <property type="nucleotide sequence ID" value="XM_023723382.1"/>
</dbReference>
<evidence type="ECO:0000256" key="1">
    <source>
        <dbReference type="ARBA" id="ARBA00004138"/>
    </source>
</evidence>
<feature type="coiled-coil region" evidence="4">
    <location>
        <begin position="108"/>
        <end position="145"/>
    </location>
</feature>
<dbReference type="GO" id="GO:0097228">
    <property type="term" value="C:sperm principal piece"/>
    <property type="evidence" value="ECO:0007669"/>
    <property type="project" value="Ensembl"/>
</dbReference>
<accession>A0A6P3FIW6</accession>
<dbReference type="InterPro" id="IPR051147">
    <property type="entry name" value="CFAP_domain-containing"/>
</dbReference>
<gene>
    <name evidence="7 8" type="primary">Ccdc42</name>
</gene>